<sequence>MSKNTKNIGFVLPDANDFYDISVPNENFEKADAALKKLEDEKVSKEAGKRLSANDLTNDLKIKYDAAHEHLSNKENPHKTTAAQVGAIPTSQKGATSGIAELDANGKVPSAQLPSYVDDVLEYASKTNFPSRGETGKIYVATNTNLTYRWTGSAYVEISPSLALGETSSTAYRGDKGKQNATDITALKNSLANLLTSETIAAAEAAGIDLTSGGGY</sequence>
<evidence type="ECO:0000313" key="2">
    <source>
        <dbReference type="Proteomes" id="UP001524502"/>
    </source>
</evidence>
<keyword evidence="2" id="KW-1185">Reference proteome</keyword>
<proteinExistence type="predicted"/>
<dbReference type="EMBL" id="JANFXK010000015">
    <property type="protein sequence ID" value="MCQ4637662.1"/>
    <property type="molecule type" value="Genomic_DNA"/>
</dbReference>
<comment type="caution">
    <text evidence="1">The sequence shown here is derived from an EMBL/GenBank/DDBJ whole genome shotgun (WGS) entry which is preliminary data.</text>
</comment>
<gene>
    <name evidence="1" type="ORF">NE619_13090</name>
</gene>
<evidence type="ECO:0008006" key="3">
    <source>
        <dbReference type="Google" id="ProtNLM"/>
    </source>
</evidence>
<name>A0ABT1RR59_9FIRM</name>
<organism evidence="1 2">
    <name type="scientific">Anaerovorax odorimutans</name>
    <dbReference type="NCBI Taxonomy" id="109327"/>
    <lineage>
        <taxon>Bacteria</taxon>
        <taxon>Bacillati</taxon>
        <taxon>Bacillota</taxon>
        <taxon>Clostridia</taxon>
        <taxon>Peptostreptococcales</taxon>
        <taxon>Anaerovoracaceae</taxon>
        <taxon>Anaerovorax</taxon>
    </lineage>
</organism>
<dbReference type="RefSeq" id="WP_256132843.1">
    <property type="nucleotide sequence ID" value="NZ_JANFXK010000015.1"/>
</dbReference>
<dbReference type="Proteomes" id="UP001524502">
    <property type="component" value="Unassembled WGS sequence"/>
</dbReference>
<reference evidence="1 2" key="1">
    <citation type="submission" date="2022-06" db="EMBL/GenBank/DDBJ databases">
        <title>Isolation of gut microbiota from human fecal samples.</title>
        <authorList>
            <person name="Pamer E.G."/>
            <person name="Barat B."/>
            <person name="Waligurski E."/>
            <person name="Medina S."/>
            <person name="Paddock L."/>
            <person name="Mostad J."/>
        </authorList>
    </citation>
    <scope>NUCLEOTIDE SEQUENCE [LARGE SCALE GENOMIC DNA]</scope>
    <source>
        <strain evidence="1 2">SL.3.17</strain>
    </source>
</reference>
<protein>
    <recommendedName>
        <fullName evidence="3">Phage tail protein</fullName>
    </recommendedName>
</protein>
<evidence type="ECO:0000313" key="1">
    <source>
        <dbReference type="EMBL" id="MCQ4637662.1"/>
    </source>
</evidence>
<accession>A0ABT1RR59</accession>